<dbReference type="Gene3D" id="1.20.120.530">
    <property type="entry name" value="GntR ligand-binding domain-like"/>
    <property type="match status" value="1"/>
</dbReference>
<dbReference type="InterPro" id="IPR000524">
    <property type="entry name" value="Tscrpt_reg_HTH_GntR"/>
</dbReference>
<evidence type="ECO:0000313" key="5">
    <source>
        <dbReference type="EMBL" id="RZS84072.1"/>
    </source>
</evidence>
<dbReference type="OrthoDB" id="5243844at2"/>
<dbReference type="PANTHER" id="PTHR43537:SF24">
    <property type="entry name" value="GLUCONATE OPERON TRANSCRIPTIONAL REPRESSOR"/>
    <property type="match status" value="1"/>
</dbReference>
<protein>
    <submittedName>
        <fullName evidence="5">GntR family transcriptional regulator</fullName>
    </submittedName>
</protein>
<gene>
    <name evidence="5" type="ORF">EV675_0074</name>
</gene>
<dbReference type="Pfam" id="PF00392">
    <property type="entry name" value="GntR"/>
    <property type="match status" value="1"/>
</dbReference>
<dbReference type="PROSITE" id="PS50949">
    <property type="entry name" value="HTH_GNTR"/>
    <property type="match status" value="1"/>
</dbReference>
<dbReference type="SUPFAM" id="SSF48008">
    <property type="entry name" value="GntR ligand-binding domain-like"/>
    <property type="match status" value="1"/>
</dbReference>
<dbReference type="InterPro" id="IPR008920">
    <property type="entry name" value="TF_FadR/GntR_C"/>
</dbReference>
<dbReference type="Gene3D" id="1.10.10.10">
    <property type="entry name" value="Winged helix-like DNA-binding domain superfamily/Winged helix DNA-binding domain"/>
    <property type="match status" value="1"/>
</dbReference>
<organism evidence="5 6">
    <name type="scientific">Pigmentiphaga kullae</name>
    <dbReference type="NCBI Taxonomy" id="151784"/>
    <lineage>
        <taxon>Bacteria</taxon>
        <taxon>Pseudomonadati</taxon>
        <taxon>Pseudomonadota</taxon>
        <taxon>Betaproteobacteria</taxon>
        <taxon>Burkholderiales</taxon>
        <taxon>Alcaligenaceae</taxon>
        <taxon>Pigmentiphaga</taxon>
    </lineage>
</organism>
<dbReference type="GO" id="GO:0003700">
    <property type="term" value="F:DNA-binding transcription factor activity"/>
    <property type="evidence" value="ECO:0007669"/>
    <property type="project" value="InterPro"/>
</dbReference>
<evidence type="ECO:0000256" key="3">
    <source>
        <dbReference type="ARBA" id="ARBA00023163"/>
    </source>
</evidence>
<dbReference type="Pfam" id="PF07729">
    <property type="entry name" value="FCD"/>
    <property type="match status" value="1"/>
</dbReference>
<dbReference type="InterPro" id="IPR036390">
    <property type="entry name" value="WH_DNA-bd_sf"/>
</dbReference>
<keyword evidence="3" id="KW-0804">Transcription</keyword>
<dbReference type="SMART" id="SM00895">
    <property type="entry name" value="FCD"/>
    <property type="match status" value="1"/>
</dbReference>
<evidence type="ECO:0000259" key="4">
    <source>
        <dbReference type="PROSITE" id="PS50949"/>
    </source>
</evidence>
<dbReference type="Proteomes" id="UP000292445">
    <property type="component" value="Unassembled WGS sequence"/>
</dbReference>
<keyword evidence="1" id="KW-0805">Transcription regulation</keyword>
<accession>A0A4Q7NH72</accession>
<dbReference type="GO" id="GO:0003677">
    <property type="term" value="F:DNA binding"/>
    <property type="evidence" value="ECO:0007669"/>
    <property type="project" value="UniProtKB-KW"/>
</dbReference>
<keyword evidence="6" id="KW-1185">Reference proteome</keyword>
<evidence type="ECO:0000256" key="2">
    <source>
        <dbReference type="ARBA" id="ARBA00023125"/>
    </source>
</evidence>
<dbReference type="SUPFAM" id="SSF46785">
    <property type="entry name" value="Winged helix' DNA-binding domain"/>
    <property type="match status" value="1"/>
</dbReference>
<dbReference type="SMART" id="SM00345">
    <property type="entry name" value="HTH_GNTR"/>
    <property type="match status" value="1"/>
</dbReference>
<proteinExistence type="predicted"/>
<feature type="domain" description="HTH gntR-type" evidence="4">
    <location>
        <begin position="7"/>
        <end position="74"/>
    </location>
</feature>
<keyword evidence="2" id="KW-0238">DNA-binding</keyword>
<dbReference type="RefSeq" id="WP_130355468.1">
    <property type="nucleotide sequence ID" value="NZ_SGXC01000001.1"/>
</dbReference>
<dbReference type="InterPro" id="IPR036388">
    <property type="entry name" value="WH-like_DNA-bd_sf"/>
</dbReference>
<dbReference type="PANTHER" id="PTHR43537">
    <property type="entry name" value="TRANSCRIPTIONAL REGULATOR, GNTR FAMILY"/>
    <property type="match status" value="1"/>
</dbReference>
<comment type="caution">
    <text evidence="5">The sequence shown here is derived from an EMBL/GenBank/DDBJ whole genome shotgun (WGS) entry which is preliminary data.</text>
</comment>
<dbReference type="InterPro" id="IPR011711">
    <property type="entry name" value="GntR_C"/>
</dbReference>
<sequence length="237" mass="25943">MESRGKQPLANQAYDHLKAQMLNGELPAGALIDIDAVLAAIGSSRFPVMEALKRLEIEKFVEITPQVGCRVSTPSLSDVTDFLGLFAVIEGYFARLAAQRALPEEIDELQSINDRMRKAFNRASSASGRDEAYRLGNRKFHLMLHTIARATNLNELAFSLWDRGEFLISAGVGTVRFGERVEAALDEHDEIIEALTRRDGVTAGRLAEAHLLAFVAEIQAHASKTALAAQAEPSDRG</sequence>
<evidence type="ECO:0000313" key="6">
    <source>
        <dbReference type="Proteomes" id="UP000292445"/>
    </source>
</evidence>
<name>A0A4Q7NH72_9BURK</name>
<reference evidence="5 6" key="1">
    <citation type="submission" date="2019-02" db="EMBL/GenBank/DDBJ databases">
        <title>Genomic Encyclopedia of Type Strains, Phase IV (KMG-IV): sequencing the most valuable type-strain genomes for metagenomic binning, comparative biology and taxonomic classification.</title>
        <authorList>
            <person name="Goeker M."/>
        </authorList>
    </citation>
    <scope>NUCLEOTIDE SEQUENCE [LARGE SCALE GENOMIC DNA]</scope>
    <source>
        <strain evidence="5 6">K24</strain>
    </source>
</reference>
<evidence type="ECO:0000256" key="1">
    <source>
        <dbReference type="ARBA" id="ARBA00023015"/>
    </source>
</evidence>
<dbReference type="EMBL" id="SGXC01000001">
    <property type="protein sequence ID" value="RZS84072.1"/>
    <property type="molecule type" value="Genomic_DNA"/>
</dbReference>
<dbReference type="AlphaFoldDB" id="A0A4Q7NH72"/>